<sequence length="282" mass="29300">MAFPPLFFQWRRWASATSATADGLAPEGLANKKFAYKLLKRGLAKSFAYKLLKRGLANLMSPTSTSGVAPPLIKMKYLVVFAAVIGIALAAQKPILAEEAQLEAIIAAIQSPNTDPATAALLEQQLQDILGSFLNPAPVEVGPAIVDSHPISVGPAIVDTFEPISVGPALVDFDHVEPAPVDASPAVVPPAAAASSPLVQIILNIQQSSAGAAPVEVTPVNPAMPSFPDQVQVVDHAPAPAEPVQVVETAPEPVQVVESAPEPVQVVEIAPVAPVVMPETLN</sequence>
<gene>
    <name evidence="1" type="ORF">EVAR_8842_1</name>
</gene>
<keyword evidence="2" id="KW-1185">Reference proteome</keyword>
<dbReference type="Proteomes" id="UP000299102">
    <property type="component" value="Unassembled WGS sequence"/>
</dbReference>
<evidence type="ECO:0000313" key="1">
    <source>
        <dbReference type="EMBL" id="GBP17494.1"/>
    </source>
</evidence>
<reference evidence="1 2" key="1">
    <citation type="journal article" date="2019" name="Commun. Biol.">
        <title>The bagworm genome reveals a unique fibroin gene that provides high tensile strength.</title>
        <authorList>
            <person name="Kono N."/>
            <person name="Nakamura H."/>
            <person name="Ohtoshi R."/>
            <person name="Tomita M."/>
            <person name="Numata K."/>
            <person name="Arakawa K."/>
        </authorList>
    </citation>
    <scope>NUCLEOTIDE SEQUENCE [LARGE SCALE GENOMIC DNA]</scope>
</reference>
<dbReference type="EMBL" id="BGZK01000087">
    <property type="protein sequence ID" value="GBP17494.1"/>
    <property type="molecule type" value="Genomic_DNA"/>
</dbReference>
<evidence type="ECO:0000313" key="2">
    <source>
        <dbReference type="Proteomes" id="UP000299102"/>
    </source>
</evidence>
<protein>
    <recommendedName>
        <fullName evidence="3">Calphotin-like</fullName>
    </recommendedName>
</protein>
<proteinExistence type="predicted"/>
<dbReference type="AlphaFoldDB" id="A0A4C1TUC3"/>
<name>A0A4C1TUC3_EUMVA</name>
<organism evidence="1 2">
    <name type="scientific">Eumeta variegata</name>
    <name type="common">Bagworm moth</name>
    <name type="synonym">Eumeta japonica</name>
    <dbReference type="NCBI Taxonomy" id="151549"/>
    <lineage>
        <taxon>Eukaryota</taxon>
        <taxon>Metazoa</taxon>
        <taxon>Ecdysozoa</taxon>
        <taxon>Arthropoda</taxon>
        <taxon>Hexapoda</taxon>
        <taxon>Insecta</taxon>
        <taxon>Pterygota</taxon>
        <taxon>Neoptera</taxon>
        <taxon>Endopterygota</taxon>
        <taxon>Lepidoptera</taxon>
        <taxon>Glossata</taxon>
        <taxon>Ditrysia</taxon>
        <taxon>Tineoidea</taxon>
        <taxon>Psychidae</taxon>
        <taxon>Oiketicinae</taxon>
        <taxon>Eumeta</taxon>
    </lineage>
</organism>
<accession>A0A4C1TUC3</accession>
<comment type="caution">
    <text evidence="1">The sequence shown here is derived from an EMBL/GenBank/DDBJ whole genome shotgun (WGS) entry which is preliminary data.</text>
</comment>
<evidence type="ECO:0008006" key="3">
    <source>
        <dbReference type="Google" id="ProtNLM"/>
    </source>
</evidence>
<dbReference type="OrthoDB" id="7491799at2759"/>